<feature type="transmembrane region" description="Helical" evidence="1">
    <location>
        <begin position="12"/>
        <end position="30"/>
    </location>
</feature>
<keyword evidence="1" id="KW-0472">Membrane</keyword>
<keyword evidence="1" id="KW-0812">Transmembrane</keyword>
<reference evidence="2 3" key="1">
    <citation type="submission" date="2014-02" db="EMBL/GenBank/DDBJ databases">
        <title>Genome sequence of Paenibacillus darwinianus reveals adaptive mechanisms for survival in Antarctic soils.</title>
        <authorList>
            <person name="Dsouza M."/>
            <person name="Taylor M.W."/>
            <person name="Turner S.J."/>
            <person name="Aislabie J."/>
        </authorList>
    </citation>
    <scope>NUCLEOTIDE SEQUENCE [LARGE SCALE GENOMIC DNA]</scope>
    <source>
        <strain evidence="2 3">CE1</strain>
    </source>
</reference>
<dbReference type="EMBL" id="JFHU01000097">
    <property type="protein sequence ID" value="EXX89389.1"/>
    <property type="molecule type" value="Genomic_DNA"/>
</dbReference>
<name>A0A9W5S106_9BACL</name>
<protein>
    <submittedName>
        <fullName evidence="2">Exlusion protein FxsA</fullName>
    </submittedName>
</protein>
<gene>
    <name evidence="2" type="ORF">BG53_15760</name>
</gene>
<organism evidence="2 3">
    <name type="scientific">Paenibacillus darwinianus</name>
    <dbReference type="NCBI Taxonomy" id="1380763"/>
    <lineage>
        <taxon>Bacteria</taxon>
        <taxon>Bacillati</taxon>
        <taxon>Bacillota</taxon>
        <taxon>Bacilli</taxon>
        <taxon>Bacillales</taxon>
        <taxon>Paenibacillaceae</taxon>
        <taxon>Paenibacillus</taxon>
    </lineage>
</organism>
<dbReference type="PANTHER" id="PTHR35335:SF1">
    <property type="entry name" value="UPF0716 PROTEIN FXSA"/>
    <property type="match status" value="1"/>
</dbReference>
<feature type="transmembrane region" description="Helical" evidence="1">
    <location>
        <begin position="36"/>
        <end position="56"/>
    </location>
</feature>
<dbReference type="InterPro" id="IPR007313">
    <property type="entry name" value="FxsA"/>
</dbReference>
<proteinExistence type="predicted"/>
<evidence type="ECO:0000313" key="3">
    <source>
        <dbReference type="Proteomes" id="UP000053750"/>
    </source>
</evidence>
<dbReference type="AlphaFoldDB" id="A0A9W5S106"/>
<dbReference type="OrthoDB" id="9792788at2"/>
<dbReference type="Pfam" id="PF04186">
    <property type="entry name" value="FxsA"/>
    <property type="match status" value="1"/>
</dbReference>
<sequence length="142" mass="15507">MATYRLRGGKGWWIAAAFIVVPALEIWSIITMGGWIGGVATFLLMVASGIVGGYLMRQEGRKAWTEAQRQMEAGQMPGRALLDGLCIVAGGILLISPGFVTDLIGITLLLPLTRRFYRSVMLAWLEKKMRGGSFMMRGGRGL</sequence>
<keyword evidence="1" id="KW-1133">Transmembrane helix</keyword>
<evidence type="ECO:0000313" key="2">
    <source>
        <dbReference type="EMBL" id="EXX89389.1"/>
    </source>
</evidence>
<comment type="caution">
    <text evidence="2">The sequence shown here is derived from an EMBL/GenBank/DDBJ whole genome shotgun (WGS) entry which is preliminary data.</text>
</comment>
<dbReference type="PANTHER" id="PTHR35335">
    <property type="entry name" value="UPF0716 PROTEIN FXSA"/>
    <property type="match status" value="1"/>
</dbReference>
<dbReference type="Proteomes" id="UP000053750">
    <property type="component" value="Unassembled WGS sequence"/>
</dbReference>
<dbReference type="GO" id="GO:0016020">
    <property type="term" value="C:membrane"/>
    <property type="evidence" value="ECO:0007669"/>
    <property type="project" value="InterPro"/>
</dbReference>
<dbReference type="RefSeq" id="WP_051587594.1">
    <property type="nucleotide sequence ID" value="NZ_KK082115.1"/>
</dbReference>
<keyword evidence="3" id="KW-1185">Reference proteome</keyword>
<dbReference type="NCBIfam" id="NF008528">
    <property type="entry name" value="PRK11463.1-2"/>
    <property type="match status" value="1"/>
</dbReference>
<accession>A0A9W5S106</accession>
<evidence type="ECO:0000256" key="1">
    <source>
        <dbReference type="SAM" id="Phobius"/>
    </source>
</evidence>
<feature type="transmembrane region" description="Helical" evidence="1">
    <location>
        <begin position="77"/>
        <end position="97"/>
    </location>
</feature>